<evidence type="ECO:0000313" key="2">
    <source>
        <dbReference type="Proteomes" id="UP000718564"/>
    </source>
</evidence>
<keyword evidence="1" id="KW-0378">Hydrolase</keyword>
<dbReference type="GO" id="GO:0004519">
    <property type="term" value="F:endonuclease activity"/>
    <property type="evidence" value="ECO:0007669"/>
    <property type="project" value="UniProtKB-KW"/>
</dbReference>
<evidence type="ECO:0000313" key="1">
    <source>
        <dbReference type="EMBL" id="NMG20380.1"/>
    </source>
</evidence>
<sequence>MNPPLTLDGLLAEATGFAAAYSQVAFPELYGVDNGKTVGTHLEQTFIRQLLATYGFPPGNAAKGIDLPHLDVDFKTTSLKQPQSSCPFRSARQKVYGLGYSLLVFVYRKADDPVAKTARLTVAHAVFVERTYTADYQTTTGLLKLPANHANKDDLPAFFAERMLPLDEIGASDLADEVLRTPPLVGYLTISNALQWRLQYSRVIEQAGTVPGLRRFV</sequence>
<keyword evidence="1" id="KW-0255">Endonuclease</keyword>
<name>A0ABX1P7L7_9CYAN</name>
<gene>
    <name evidence="1" type="ORF">DP116_13280</name>
</gene>
<dbReference type="Proteomes" id="UP000718564">
    <property type="component" value="Unassembled WGS sequence"/>
</dbReference>
<keyword evidence="2" id="KW-1185">Reference proteome</keyword>
<dbReference type="RefSeq" id="WP_169155642.1">
    <property type="nucleotide sequence ID" value="NZ_CAWPJE010000073.1"/>
</dbReference>
<reference evidence="1 2" key="1">
    <citation type="submission" date="2018-06" db="EMBL/GenBank/DDBJ databases">
        <title>Comparative genomics of Brasilonema spp. strains.</title>
        <authorList>
            <person name="Alvarenga D.O."/>
            <person name="Fiore M.F."/>
            <person name="Varani A.M."/>
        </authorList>
    </citation>
    <scope>NUCLEOTIDE SEQUENCE [LARGE SCALE GENOMIC DNA]</scope>
    <source>
        <strain evidence="1 2">SPC951</strain>
    </source>
</reference>
<proteinExistence type="predicted"/>
<comment type="caution">
    <text evidence="1">The sequence shown here is derived from an EMBL/GenBank/DDBJ whole genome shotgun (WGS) entry which is preliminary data.</text>
</comment>
<accession>A0ABX1P7L7</accession>
<organism evidence="1 2">
    <name type="scientific">Brasilonema bromeliae SPC951</name>
    <dbReference type="NCBI Taxonomy" id="385972"/>
    <lineage>
        <taxon>Bacteria</taxon>
        <taxon>Bacillati</taxon>
        <taxon>Cyanobacteriota</taxon>
        <taxon>Cyanophyceae</taxon>
        <taxon>Nostocales</taxon>
        <taxon>Scytonemataceae</taxon>
        <taxon>Brasilonema</taxon>
        <taxon>Bromeliae group (in: Brasilonema)</taxon>
    </lineage>
</organism>
<protein>
    <submittedName>
        <fullName evidence="1">Restriction endonuclease</fullName>
    </submittedName>
</protein>
<keyword evidence="1" id="KW-0540">Nuclease</keyword>
<dbReference type="EMBL" id="QMEB01000091">
    <property type="protein sequence ID" value="NMG20380.1"/>
    <property type="molecule type" value="Genomic_DNA"/>
</dbReference>